<proteinExistence type="inferred from homology"/>
<dbReference type="InterPro" id="IPR036423">
    <property type="entry name" value="SOD-like_Cu/Zn_dom_sf"/>
</dbReference>
<keyword evidence="3" id="KW-0732">Signal</keyword>
<dbReference type="SUPFAM" id="SSF49329">
    <property type="entry name" value="Cu,Zn superoxide dismutase-like"/>
    <property type="match status" value="1"/>
</dbReference>
<dbReference type="InterPro" id="IPR018152">
    <property type="entry name" value="SOD_Cu/Zn_BS"/>
</dbReference>
<dbReference type="EC" id="1.15.1.1" evidence="2"/>
<dbReference type="OrthoDB" id="5431326at2"/>
<dbReference type="HOGENOM" id="CLU_056632_8_1_5"/>
<protein>
    <recommendedName>
        <fullName evidence="2">Superoxide dismutase [Cu-Zn]</fullName>
        <ecNumber evidence="2">1.15.1.1</ecNumber>
    </recommendedName>
</protein>
<dbReference type="InterPro" id="IPR001424">
    <property type="entry name" value="SOD_Cu_Zn_dom"/>
</dbReference>
<evidence type="ECO:0000256" key="1">
    <source>
        <dbReference type="ARBA" id="ARBA00010457"/>
    </source>
</evidence>
<evidence type="ECO:0000313" key="6">
    <source>
        <dbReference type="Proteomes" id="UP000008808"/>
    </source>
</evidence>
<accession>Q2N610</accession>
<dbReference type="AlphaFoldDB" id="Q2N610"/>
<keyword evidence="2" id="KW-0479">Metal-binding</keyword>
<keyword evidence="2" id="KW-0560">Oxidoreductase</keyword>
<sequence length="178" mass="17733">MKDLPAALTATALIALSLSACTSLADVPNERVGSATFSLANGIPAGTAQLVASGDTVTLAVAVTGISPGQHGFHLHETGTCAAPDFTSAGGHLNPDNVGHGLEDDDGAHLGDLPNLTVSSSGTATTRVDLRGSRSEVLDAIFDADGTAIVIHADPDDGRTDPSGNAGKRVACAVIKPS</sequence>
<keyword evidence="2" id="KW-0186">Copper</keyword>
<feature type="chain" id="PRO_5004213117" description="Superoxide dismutase [Cu-Zn]" evidence="3">
    <location>
        <begin position="26"/>
        <end position="178"/>
    </location>
</feature>
<dbReference type="InterPro" id="IPR024134">
    <property type="entry name" value="SOD_Cu/Zn_/chaperone"/>
</dbReference>
<dbReference type="GO" id="GO:0004784">
    <property type="term" value="F:superoxide dismutase activity"/>
    <property type="evidence" value="ECO:0007669"/>
    <property type="project" value="UniProtKB-EC"/>
</dbReference>
<dbReference type="STRING" id="314225.ELI_13945"/>
<comment type="function">
    <text evidence="2">Destroys radicals which are normally produced within the cells and which are toxic to biological systems.</text>
</comment>
<dbReference type="Gene3D" id="2.60.40.200">
    <property type="entry name" value="Superoxide dismutase, copper/zinc binding domain"/>
    <property type="match status" value="1"/>
</dbReference>
<dbReference type="EMBL" id="CP000157">
    <property type="protein sequence ID" value="ABC64881.1"/>
    <property type="molecule type" value="Genomic_DNA"/>
</dbReference>
<gene>
    <name evidence="5" type="ordered locus">ELI_13945</name>
</gene>
<comment type="catalytic activity">
    <reaction evidence="2">
        <text>2 superoxide + 2 H(+) = H2O2 + O2</text>
        <dbReference type="Rhea" id="RHEA:20696"/>
        <dbReference type="ChEBI" id="CHEBI:15378"/>
        <dbReference type="ChEBI" id="CHEBI:15379"/>
        <dbReference type="ChEBI" id="CHEBI:16240"/>
        <dbReference type="ChEBI" id="CHEBI:18421"/>
        <dbReference type="EC" id="1.15.1.1"/>
    </reaction>
</comment>
<feature type="domain" description="Superoxide dismutase copper/zinc binding" evidence="4">
    <location>
        <begin position="46"/>
        <end position="175"/>
    </location>
</feature>
<dbReference type="PANTHER" id="PTHR10003">
    <property type="entry name" value="SUPEROXIDE DISMUTASE CU-ZN -RELATED"/>
    <property type="match status" value="1"/>
</dbReference>
<organism evidence="5 6">
    <name type="scientific">Erythrobacter litoralis (strain HTCC2594)</name>
    <dbReference type="NCBI Taxonomy" id="314225"/>
    <lineage>
        <taxon>Bacteria</taxon>
        <taxon>Pseudomonadati</taxon>
        <taxon>Pseudomonadota</taxon>
        <taxon>Alphaproteobacteria</taxon>
        <taxon>Sphingomonadales</taxon>
        <taxon>Erythrobacteraceae</taxon>
        <taxon>Erythrobacter/Porphyrobacter group</taxon>
        <taxon>Erythrobacter</taxon>
    </lineage>
</organism>
<evidence type="ECO:0000259" key="4">
    <source>
        <dbReference type="Pfam" id="PF00080"/>
    </source>
</evidence>
<dbReference type="eggNOG" id="COG2032">
    <property type="taxonomic scope" value="Bacteria"/>
</dbReference>
<feature type="signal peptide" evidence="3">
    <location>
        <begin position="1"/>
        <end position="25"/>
    </location>
</feature>
<evidence type="ECO:0000256" key="2">
    <source>
        <dbReference type="RuleBase" id="RU000393"/>
    </source>
</evidence>
<evidence type="ECO:0000313" key="5">
    <source>
        <dbReference type="EMBL" id="ABC64881.1"/>
    </source>
</evidence>
<dbReference type="KEGG" id="eli:ELI_13945"/>
<dbReference type="CDD" id="cd00305">
    <property type="entry name" value="Cu-Zn_Superoxide_Dismutase"/>
    <property type="match status" value="1"/>
</dbReference>
<dbReference type="RefSeq" id="WP_011415703.1">
    <property type="nucleotide sequence ID" value="NC_007722.1"/>
</dbReference>
<dbReference type="GO" id="GO:0005507">
    <property type="term" value="F:copper ion binding"/>
    <property type="evidence" value="ECO:0007669"/>
    <property type="project" value="InterPro"/>
</dbReference>
<keyword evidence="6" id="KW-1185">Reference proteome</keyword>
<keyword evidence="2" id="KW-0862">Zinc</keyword>
<evidence type="ECO:0000256" key="3">
    <source>
        <dbReference type="SAM" id="SignalP"/>
    </source>
</evidence>
<dbReference type="Pfam" id="PF00080">
    <property type="entry name" value="Sod_Cu"/>
    <property type="match status" value="1"/>
</dbReference>
<dbReference type="Proteomes" id="UP000008808">
    <property type="component" value="Chromosome"/>
</dbReference>
<comment type="cofactor">
    <cofactor evidence="2">
        <name>Cu cation</name>
        <dbReference type="ChEBI" id="CHEBI:23378"/>
    </cofactor>
    <text evidence="2">Binds 1 copper ion per subunit.</text>
</comment>
<dbReference type="PROSITE" id="PS51257">
    <property type="entry name" value="PROKAR_LIPOPROTEIN"/>
    <property type="match status" value="1"/>
</dbReference>
<dbReference type="PROSITE" id="PS00332">
    <property type="entry name" value="SOD_CU_ZN_2"/>
    <property type="match status" value="1"/>
</dbReference>
<comment type="cofactor">
    <cofactor evidence="2">
        <name>Zn(2+)</name>
        <dbReference type="ChEBI" id="CHEBI:29105"/>
    </cofactor>
    <text evidence="2">Binds 1 zinc ion per subunit.</text>
</comment>
<comment type="similarity">
    <text evidence="1 2">Belongs to the Cu-Zn superoxide dismutase family.</text>
</comment>
<reference evidence="6" key="1">
    <citation type="journal article" date="2009" name="J. Bacteriol.">
        <title>Complete genome sequence of Erythrobacter litoralis HTCC2594.</title>
        <authorList>
            <person name="Oh H.M."/>
            <person name="Giovannoni S.J."/>
            <person name="Ferriera S."/>
            <person name="Johnson J."/>
            <person name="Cho J.C."/>
        </authorList>
    </citation>
    <scope>NUCLEOTIDE SEQUENCE [LARGE SCALE GENOMIC DNA]</scope>
    <source>
        <strain evidence="6">HTCC2594</strain>
    </source>
</reference>
<name>Q2N610_ERYLH</name>